<dbReference type="NCBIfam" id="NF010047">
    <property type="entry name" value="PRK13523.1"/>
    <property type="match status" value="1"/>
</dbReference>
<evidence type="ECO:0000256" key="4">
    <source>
        <dbReference type="ARBA" id="ARBA00022857"/>
    </source>
</evidence>
<dbReference type="InterPro" id="IPR001155">
    <property type="entry name" value="OxRdtase_FMN_N"/>
</dbReference>
<dbReference type="InterPro" id="IPR044152">
    <property type="entry name" value="YqjM-like"/>
</dbReference>
<dbReference type="PANTHER" id="PTHR43303:SF4">
    <property type="entry name" value="NADPH DEHYDROGENASE C23G7.10C-RELATED"/>
    <property type="match status" value="1"/>
</dbReference>
<feature type="domain" description="NADH:flavin oxidoreductase/NADH oxidase N-terminal" evidence="6">
    <location>
        <begin position="2"/>
        <end position="324"/>
    </location>
</feature>
<dbReference type="Gene3D" id="3.20.20.70">
    <property type="entry name" value="Aldolase class I"/>
    <property type="match status" value="1"/>
</dbReference>
<dbReference type="HOGENOM" id="CLU_012153_2_1_9"/>
<dbReference type="RefSeq" id="WP_013787626.1">
    <property type="nucleotide sequence ID" value="NC_015555.1"/>
</dbReference>
<evidence type="ECO:0000256" key="1">
    <source>
        <dbReference type="ARBA" id="ARBA00001917"/>
    </source>
</evidence>
<organism evidence="7 8">
    <name type="scientific">Thermoanaerobacterium xylanolyticum (strain ATCC 49914 / DSM 7097 / LX-11)</name>
    <dbReference type="NCBI Taxonomy" id="858215"/>
    <lineage>
        <taxon>Bacteria</taxon>
        <taxon>Bacillati</taxon>
        <taxon>Bacillota</taxon>
        <taxon>Clostridia</taxon>
        <taxon>Thermoanaerobacterales</taxon>
        <taxon>Thermoanaerobacteraceae</taxon>
        <taxon>Thermoanaerobacterium</taxon>
    </lineage>
</organism>
<dbReference type="Pfam" id="PF00724">
    <property type="entry name" value="Oxidored_FMN"/>
    <property type="match status" value="1"/>
</dbReference>
<dbReference type="AlphaFoldDB" id="F6BJ47"/>
<keyword evidence="2" id="KW-0285">Flavoprotein</keyword>
<dbReference type="SUPFAM" id="SSF51395">
    <property type="entry name" value="FMN-linked oxidoreductases"/>
    <property type="match status" value="1"/>
</dbReference>
<protein>
    <submittedName>
        <fullName evidence="7">NADPH dehydrogenase</fullName>
        <ecNumber evidence="7">1.6.99.1</ecNumber>
    </submittedName>
</protein>
<keyword evidence="5 7" id="KW-0560">Oxidoreductase</keyword>
<keyword evidence="4" id="KW-0521">NADP</keyword>
<dbReference type="EMBL" id="CP002739">
    <property type="protein sequence ID" value="AEF16879.1"/>
    <property type="molecule type" value="Genomic_DNA"/>
</dbReference>
<dbReference type="GO" id="GO:0003959">
    <property type="term" value="F:NADPH dehydrogenase activity"/>
    <property type="evidence" value="ECO:0007669"/>
    <property type="project" value="UniProtKB-EC"/>
</dbReference>
<proteinExistence type="predicted"/>
<dbReference type="Proteomes" id="UP000007239">
    <property type="component" value="Chromosome"/>
</dbReference>
<evidence type="ECO:0000313" key="8">
    <source>
        <dbReference type="Proteomes" id="UP000007239"/>
    </source>
</evidence>
<comment type="cofactor">
    <cofactor evidence="1">
        <name>FMN</name>
        <dbReference type="ChEBI" id="CHEBI:58210"/>
    </cofactor>
</comment>
<dbReference type="EC" id="1.6.99.1" evidence="7"/>
<dbReference type="GO" id="GO:0010181">
    <property type="term" value="F:FMN binding"/>
    <property type="evidence" value="ECO:0007669"/>
    <property type="project" value="InterPro"/>
</dbReference>
<accession>F6BJ47</accession>
<name>F6BJ47_THEXL</name>
<sequence>MLFTPIKIKDITIKNRIMMSPMCQYSADKDGLANSWHFVHYVSRAVGGVGLIMVEATAVESRGRITDRDLGIWNDQQVEPLKRIVDECKKHGVTMGIQLAHAGRKSEVADETPVAPSAINWSDDYKLPHELTKEEINAIVEKFKDAAVRALNAGFDAIEIHAAHGYLLHEFLSPLSNKRNDGYGGDITNRVRMLKEVIEAVKKVWPENKPLFVRVSSDDYIEGGIDIDEMIKILSYIKPLGVDVIDASSGGLLNAKIDLYPGYQIKYSEKIKSQLGFKTAAVGLITKAEMAEQILKDGKADLIALGRELLRNPYWPLYAAHDLKEDVEWPKQYERGKFRV</sequence>
<dbReference type="PANTHER" id="PTHR43303">
    <property type="entry name" value="NADPH DEHYDROGENASE C23G7.10C-RELATED"/>
    <property type="match status" value="1"/>
</dbReference>
<evidence type="ECO:0000256" key="5">
    <source>
        <dbReference type="ARBA" id="ARBA00023002"/>
    </source>
</evidence>
<keyword evidence="8" id="KW-1185">Reference proteome</keyword>
<dbReference type="eggNOG" id="COG1902">
    <property type="taxonomic scope" value="Bacteria"/>
</dbReference>
<dbReference type="InterPro" id="IPR013785">
    <property type="entry name" value="Aldolase_TIM"/>
</dbReference>
<dbReference type="GO" id="GO:0050661">
    <property type="term" value="F:NADP binding"/>
    <property type="evidence" value="ECO:0007669"/>
    <property type="project" value="InterPro"/>
</dbReference>
<dbReference type="CDD" id="cd02932">
    <property type="entry name" value="OYE_YqiM_FMN"/>
    <property type="match status" value="1"/>
</dbReference>
<evidence type="ECO:0000313" key="7">
    <source>
        <dbReference type="EMBL" id="AEF16879.1"/>
    </source>
</evidence>
<evidence type="ECO:0000259" key="6">
    <source>
        <dbReference type="Pfam" id="PF00724"/>
    </source>
</evidence>
<gene>
    <name evidence="7" type="ordered locus">Thexy_0838</name>
</gene>
<evidence type="ECO:0000256" key="2">
    <source>
        <dbReference type="ARBA" id="ARBA00022630"/>
    </source>
</evidence>
<dbReference type="KEGG" id="txy:Thexy_0838"/>
<keyword evidence="3" id="KW-0288">FMN</keyword>
<evidence type="ECO:0000256" key="3">
    <source>
        <dbReference type="ARBA" id="ARBA00022643"/>
    </source>
</evidence>
<reference evidence="7" key="1">
    <citation type="submission" date="2011-05" db="EMBL/GenBank/DDBJ databases">
        <title>Complete sequence of Thermoanaerobacterium xylanolyticum LX-11.</title>
        <authorList>
            <consortium name="US DOE Joint Genome Institute"/>
            <person name="Lucas S."/>
            <person name="Han J."/>
            <person name="Lapidus A."/>
            <person name="Cheng J.-F."/>
            <person name="Goodwin L."/>
            <person name="Pitluck S."/>
            <person name="Peters L."/>
            <person name="Mikhailova N."/>
            <person name="Lu M."/>
            <person name="Han C."/>
            <person name="Tapia R."/>
            <person name="Land M."/>
            <person name="Hauser L."/>
            <person name="Kyrpides N."/>
            <person name="Ivanova N."/>
            <person name="Pagani I."/>
            <person name="Hemme C."/>
            <person name="Woyke T."/>
        </authorList>
    </citation>
    <scope>NUCLEOTIDE SEQUENCE</scope>
    <source>
        <strain evidence="7">LX-11</strain>
    </source>
</reference>